<dbReference type="EMBL" id="CP039704">
    <property type="protein sequence ID" value="QCI80264.1"/>
    <property type="molecule type" value="Genomic_DNA"/>
</dbReference>
<dbReference type="Proteomes" id="UP000298714">
    <property type="component" value="Chromosome"/>
</dbReference>
<dbReference type="RefSeq" id="WP_222873129.1">
    <property type="nucleotide sequence ID" value="NZ_CP039704.1"/>
</dbReference>
<dbReference type="CDD" id="cd05483">
    <property type="entry name" value="retropepsin_like_bacteria"/>
    <property type="match status" value="1"/>
</dbReference>
<gene>
    <name evidence="1" type="ORF">E6W36_14380</name>
</gene>
<dbReference type="InterPro" id="IPR011969">
    <property type="entry name" value="Clan_AA_Asp_peptidase_C"/>
</dbReference>
<evidence type="ECO:0000313" key="1">
    <source>
        <dbReference type="EMBL" id="QCI80264.1"/>
    </source>
</evidence>
<dbReference type="AlphaFoldDB" id="A0A4D7C3D9"/>
<dbReference type="GO" id="GO:0008233">
    <property type="term" value="F:peptidase activity"/>
    <property type="evidence" value="ECO:0007669"/>
    <property type="project" value="UniProtKB-KW"/>
</dbReference>
<dbReference type="EC" id="3.4.23.-" evidence="1"/>
<dbReference type="NCBIfam" id="TIGR02281">
    <property type="entry name" value="clan_AA_DTGA"/>
    <property type="match status" value="1"/>
</dbReference>
<dbReference type="Gene3D" id="2.40.70.10">
    <property type="entry name" value="Acid Proteases"/>
    <property type="match status" value="1"/>
</dbReference>
<dbReference type="InterPro" id="IPR021109">
    <property type="entry name" value="Peptidase_aspartic_dom_sf"/>
</dbReference>
<dbReference type="GO" id="GO:0006508">
    <property type="term" value="P:proteolysis"/>
    <property type="evidence" value="ECO:0007669"/>
    <property type="project" value="UniProtKB-KW"/>
</dbReference>
<keyword evidence="1" id="KW-0645">Protease</keyword>
<keyword evidence="1" id="KW-0378">Hydrolase</keyword>
<proteinExistence type="predicted"/>
<keyword evidence="2" id="KW-1185">Reference proteome</keyword>
<sequence>MQQAWTLIIAALVGIALGRRDIQDLMAHVRSELDPASGRVSAGSITFPARTDGHFWVRAEANGAQMSFLVDTGASFVTLSHADARRAGLRLDSLSYVLPLVTANGEVRAARVTLDVVRAGPLAVRDVPALVPERDPGVSLLGNSFLSRIGGYQVSQGQLTLHAAR</sequence>
<name>A0A4D7C3D9_9SPHN</name>
<dbReference type="Pfam" id="PF13975">
    <property type="entry name" value="gag-asp_proteas"/>
    <property type="match status" value="1"/>
</dbReference>
<accession>A0A4D7C3D9</accession>
<dbReference type="SUPFAM" id="SSF50630">
    <property type="entry name" value="Acid proteases"/>
    <property type="match status" value="1"/>
</dbReference>
<protein>
    <submittedName>
        <fullName evidence="1">TIGR02281 family clan AA aspartic protease</fullName>
        <ecNumber evidence="1">3.4.23.-</ecNumber>
    </submittedName>
</protein>
<dbReference type="KEGG" id="hgn:E6W36_14380"/>
<reference evidence="2" key="1">
    <citation type="submission" date="2019-04" db="EMBL/GenBank/DDBJ databases">
        <title>Complete genome sequence of Sphingomonas sp. W1-2-3.</title>
        <authorList>
            <person name="Im W.T."/>
        </authorList>
    </citation>
    <scope>NUCLEOTIDE SEQUENCE [LARGE SCALE GENOMIC DNA]</scope>
    <source>
        <strain evidence="2">W1-2-3</strain>
    </source>
</reference>
<organism evidence="1 2">
    <name type="scientific">Hankyongella ginsenosidimutans</name>
    <dbReference type="NCBI Taxonomy" id="1763828"/>
    <lineage>
        <taxon>Bacteria</taxon>
        <taxon>Pseudomonadati</taxon>
        <taxon>Pseudomonadota</taxon>
        <taxon>Alphaproteobacteria</taxon>
        <taxon>Sphingomonadales</taxon>
        <taxon>Sphingomonadaceae</taxon>
        <taxon>Hankyongella</taxon>
    </lineage>
</organism>
<dbReference type="InterPro" id="IPR034122">
    <property type="entry name" value="Retropepsin-like_bacterial"/>
</dbReference>
<evidence type="ECO:0000313" key="2">
    <source>
        <dbReference type="Proteomes" id="UP000298714"/>
    </source>
</evidence>